<accession>A0A6G3ZVE8</accession>
<proteinExistence type="predicted"/>
<sequence>MTRATRNDSWTIENDAALAKTVLKHIGSGSTQLAAFEEAADLLKRTSAACGFRWNAEVRKHYASEIKKSKTQRLNNLAERQGKRSIGGAARSGQSEIYVTVSQMDLNGTHQNELVKDDLDQIVHLAQNQKVKLDNIVKQNQRLHERLLEKDSEIEHLKRQLNEAKSQPSELTVNEDYKTLMDILKRARKIGAMDEVEKQKPAFKMDASGNIEMLG</sequence>
<dbReference type="RefSeq" id="WP_163944581.1">
    <property type="nucleotide sequence ID" value="NZ_JAAIKC010000002.1"/>
</dbReference>
<dbReference type="AlphaFoldDB" id="A0A6G3ZVE8"/>
<dbReference type="EMBL" id="JAAIKC010000002">
    <property type="protein sequence ID" value="NEW06196.1"/>
    <property type="molecule type" value="Genomic_DNA"/>
</dbReference>
<comment type="caution">
    <text evidence="2">The sequence shown here is derived from an EMBL/GenBank/DDBJ whole genome shotgun (WGS) entry which is preliminary data.</text>
</comment>
<name>A0A6G3ZVE8_9BACL</name>
<evidence type="ECO:0000256" key="1">
    <source>
        <dbReference type="SAM" id="Coils"/>
    </source>
</evidence>
<gene>
    <name evidence="2" type="ORF">GK047_09250</name>
</gene>
<evidence type="ECO:0008006" key="3">
    <source>
        <dbReference type="Google" id="ProtNLM"/>
    </source>
</evidence>
<protein>
    <recommendedName>
        <fullName evidence="3">RsfA family transcriptional regulator</fullName>
    </recommendedName>
</protein>
<dbReference type="PANTHER" id="PTHR41302:SF2">
    <property type="entry name" value="PRESPORE SPECIFIC TRANSCRIPTIONAL ACTIVATOR RSFA"/>
    <property type="match status" value="1"/>
</dbReference>
<keyword evidence="1" id="KW-0175">Coiled coil</keyword>
<feature type="coiled-coil region" evidence="1">
    <location>
        <begin position="126"/>
        <end position="167"/>
    </location>
</feature>
<dbReference type="InterPro" id="IPR014243">
    <property type="entry name" value="RsfA-like"/>
</dbReference>
<evidence type="ECO:0000313" key="2">
    <source>
        <dbReference type="EMBL" id="NEW06196.1"/>
    </source>
</evidence>
<reference evidence="2" key="1">
    <citation type="submission" date="2020-02" db="EMBL/GenBank/DDBJ databases">
        <authorList>
            <person name="Shen X.-R."/>
            <person name="Zhang Y.-X."/>
        </authorList>
    </citation>
    <scope>NUCLEOTIDE SEQUENCE</scope>
    <source>
        <strain evidence="2">SYP-B3998</strain>
    </source>
</reference>
<dbReference type="PANTHER" id="PTHR41302">
    <property type="entry name" value="PRESPORE-SPECIFIC TRANSCRIPTIONAL REGULATOR RSFA-RELATED"/>
    <property type="match status" value="1"/>
</dbReference>
<organism evidence="2">
    <name type="scientific">Paenibacillus sp. SYP-B3998</name>
    <dbReference type="NCBI Taxonomy" id="2678564"/>
    <lineage>
        <taxon>Bacteria</taxon>
        <taxon>Bacillati</taxon>
        <taxon>Bacillota</taxon>
        <taxon>Bacilli</taxon>
        <taxon>Bacillales</taxon>
        <taxon>Paenibacillaceae</taxon>
        <taxon>Paenibacillus</taxon>
    </lineage>
</organism>